<dbReference type="KEGG" id="pam:PANA_2351"/>
<dbReference type="AlphaFoldDB" id="D4GHK1"/>
<sequence>MGASLERVNRPPPLRSFTKIIMEVGMIKITRQSKLSVILVAGFFISGLVEAKMQANDIWSFVTQMSSSVKSLSVQAIHNAPMAFTLKSQNEYINFYSADRVRLNDASLISDIELRLSKTPDGMAPFLSFSPQGKCITLNDIKEHYQAIRLTDYPRGQSENELTSYTSSPDANGQVITFSFTAKNPDCLSRVIITTED</sequence>
<evidence type="ECO:0000313" key="2">
    <source>
        <dbReference type="Proteomes" id="UP000001702"/>
    </source>
</evidence>
<keyword evidence="2" id="KW-1185">Reference proteome</keyword>
<dbReference type="STRING" id="706191.PANA_2351"/>
<dbReference type="EMBL" id="CP001875">
    <property type="protein sequence ID" value="ADD77518.1"/>
    <property type="molecule type" value="Genomic_DNA"/>
</dbReference>
<organism evidence="1 2">
    <name type="scientific">Pantoea ananatis (strain LMG 20103)</name>
    <dbReference type="NCBI Taxonomy" id="706191"/>
    <lineage>
        <taxon>Bacteria</taxon>
        <taxon>Pseudomonadati</taxon>
        <taxon>Pseudomonadota</taxon>
        <taxon>Gammaproteobacteria</taxon>
        <taxon>Enterobacterales</taxon>
        <taxon>Erwiniaceae</taxon>
        <taxon>Pantoea</taxon>
    </lineage>
</organism>
<protein>
    <submittedName>
        <fullName evidence="1">Uncharacterized protein</fullName>
    </submittedName>
</protein>
<dbReference type="HOGENOM" id="CLU_128650_0_0_6"/>
<gene>
    <name evidence="1" type="ordered locus">PANA_2351</name>
</gene>
<dbReference type="eggNOG" id="ENOG5032A12">
    <property type="taxonomic scope" value="Bacteria"/>
</dbReference>
<proteinExistence type="predicted"/>
<evidence type="ECO:0000313" key="1">
    <source>
        <dbReference type="EMBL" id="ADD77518.1"/>
    </source>
</evidence>
<accession>D4GHK1</accession>
<reference evidence="1 2" key="1">
    <citation type="journal article" date="2010" name="J. Bacteriol.">
        <title>Genome sequence of Pantoea ananatis LMG20103, the causative agent of Eucalyptus blight and dieback.</title>
        <authorList>
            <person name="De Maayer P."/>
            <person name="Chan W.Y."/>
            <person name="Venter S.N."/>
            <person name="Toth I.K."/>
            <person name="Birch P.R."/>
            <person name="Joubert F."/>
            <person name="Coutinho T.A."/>
        </authorList>
    </citation>
    <scope>NUCLEOTIDE SEQUENCE [LARGE SCALE GENOMIC DNA]</scope>
    <source>
        <strain evidence="1 2">LMG 20103</strain>
    </source>
</reference>
<dbReference type="Proteomes" id="UP000001702">
    <property type="component" value="Chromosome"/>
</dbReference>
<name>D4GHK1_PANAM</name>